<evidence type="ECO:0000256" key="5">
    <source>
        <dbReference type="SAM" id="MobiDB-lite"/>
    </source>
</evidence>
<feature type="chain" id="PRO_5036115907" evidence="7">
    <location>
        <begin position="19"/>
        <end position="245"/>
    </location>
</feature>
<dbReference type="AlphaFoldDB" id="A0A485K7F2"/>
<evidence type="ECO:0000313" key="8">
    <source>
        <dbReference type="EMBL" id="KAF0719882.1"/>
    </source>
</evidence>
<dbReference type="OrthoDB" id="10369454at2759"/>
<evidence type="ECO:0000256" key="6">
    <source>
        <dbReference type="SAM" id="Phobius"/>
    </source>
</evidence>
<feature type="compositionally biased region" description="Low complexity" evidence="5">
    <location>
        <begin position="189"/>
        <end position="202"/>
    </location>
</feature>
<feature type="region of interest" description="Disordered" evidence="5">
    <location>
        <begin position="158"/>
        <end position="245"/>
    </location>
</feature>
<keyword evidence="2 6" id="KW-0812">Transmembrane</keyword>
<reference evidence="8" key="2">
    <citation type="submission" date="2019-06" db="EMBL/GenBank/DDBJ databases">
        <title>Genomics analysis of Aphanomyces spp. identifies a new class of oomycete effector associated with host adaptation.</title>
        <authorList>
            <person name="Gaulin E."/>
        </authorList>
    </citation>
    <scope>NUCLEOTIDE SEQUENCE</scope>
    <source>
        <strain evidence="8">CBS 578.67</strain>
    </source>
</reference>
<comment type="subcellular location">
    <subcellularLocation>
        <location evidence="1">Membrane</location>
        <topology evidence="1">Single-pass membrane protein</topology>
    </subcellularLocation>
</comment>
<evidence type="ECO:0000256" key="7">
    <source>
        <dbReference type="SAM" id="SignalP"/>
    </source>
</evidence>
<keyword evidence="4 6" id="KW-0472">Membrane</keyword>
<keyword evidence="3 6" id="KW-1133">Transmembrane helix</keyword>
<feature type="transmembrane region" description="Helical" evidence="6">
    <location>
        <begin position="132"/>
        <end position="153"/>
    </location>
</feature>
<dbReference type="PANTHER" id="PTHR15549">
    <property type="entry name" value="PAIRED IMMUNOGLOBULIN-LIKE TYPE 2 RECEPTOR"/>
    <property type="match status" value="1"/>
</dbReference>
<evidence type="ECO:0000256" key="2">
    <source>
        <dbReference type="ARBA" id="ARBA00022692"/>
    </source>
</evidence>
<name>A0A485K7F2_9STRA</name>
<evidence type="ECO:0000256" key="1">
    <source>
        <dbReference type="ARBA" id="ARBA00004167"/>
    </source>
</evidence>
<feature type="region of interest" description="Disordered" evidence="5">
    <location>
        <begin position="85"/>
        <end position="128"/>
    </location>
</feature>
<dbReference type="NCBIfam" id="TIGR01167">
    <property type="entry name" value="LPXTG_anchor"/>
    <property type="match status" value="1"/>
</dbReference>
<dbReference type="NCBIfam" id="NF041738">
    <property type="entry name" value="GG_III-CTERM"/>
    <property type="match status" value="1"/>
</dbReference>
<evidence type="ECO:0000256" key="3">
    <source>
        <dbReference type="ARBA" id="ARBA00022989"/>
    </source>
</evidence>
<evidence type="ECO:0000313" key="10">
    <source>
        <dbReference type="Proteomes" id="UP000332933"/>
    </source>
</evidence>
<keyword evidence="7" id="KW-0732">Signal</keyword>
<dbReference type="EMBL" id="VJMH01000042">
    <property type="protein sequence ID" value="KAF0719882.1"/>
    <property type="molecule type" value="Genomic_DNA"/>
</dbReference>
<protein>
    <submittedName>
        <fullName evidence="9">Aste57867_714 protein</fullName>
    </submittedName>
</protein>
<accession>A0A485K7F2</accession>
<evidence type="ECO:0000313" key="9">
    <source>
        <dbReference type="EMBL" id="VFT77938.1"/>
    </source>
</evidence>
<dbReference type="EMBL" id="CAADRA010000042">
    <property type="protein sequence ID" value="VFT77938.1"/>
    <property type="molecule type" value="Genomic_DNA"/>
</dbReference>
<feature type="compositionally biased region" description="Acidic residues" evidence="5">
    <location>
        <begin position="222"/>
        <end position="232"/>
    </location>
</feature>
<dbReference type="Proteomes" id="UP000332933">
    <property type="component" value="Unassembled WGS sequence"/>
</dbReference>
<organism evidence="9 10">
    <name type="scientific">Aphanomyces stellatus</name>
    <dbReference type="NCBI Taxonomy" id="120398"/>
    <lineage>
        <taxon>Eukaryota</taxon>
        <taxon>Sar</taxon>
        <taxon>Stramenopiles</taxon>
        <taxon>Oomycota</taxon>
        <taxon>Saprolegniomycetes</taxon>
        <taxon>Saprolegniales</taxon>
        <taxon>Verrucalvaceae</taxon>
        <taxon>Aphanomyces</taxon>
    </lineage>
</organism>
<gene>
    <name evidence="9" type="primary">Aste57867_714</name>
    <name evidence="8" type="ORF">As57867_000713</name>
    <name evidence="9" type="ORF">ASTE57867_714</name>
</gene>
<dbReference type="InterPro" id="IPR051694">
    <property type="entry name" value="Immunoregulatory_rcpt-like"/>
</dbReference>
<keyword evidence="10" id="KW-1185">Reference proteome</keyword>
<reference evidence="9 10" key="1">
    <citation type="submission" date="2019-03" db="EMBL/GenBank/DDBJ databases">
        <authorList>
            <person name="Gaulin E."/>
            <person name="Dumas B."/>
        </authorList>
    </citation>
    <scope>NUCLEOTIDE SEQUENCE [LARGE SCALE GENOMIC DNA]</scope>
    <source>
        <strain evidence="9">CBS 568.67</strain>
    </source>
</reference>
<feature type="signal peptide" evidence="7">
    <location>
        <begin position="1"/>
        <end position="18"/>
    </location>
</feature>
<evidence type="ECO:0000256" key="4">
    <source>
        <dbReference type="ARBA" id="ARBA00023136"/>
    </source>
</evidence>
<proteinExistence type="predicted"/>
<dbReference type="GO" id="GO:0071944">
    <property type="term" value="C:cell periphery"/>
    <property type="evidence" value="ECO:0007669"/>
    <property type="project" value="UniProtKB-ARBA"/>
</dbReference>
<dbReference type="GO" id="GO:0016020">
    <property type="term" value="C:membrane"/>
    <property type="evidence" value="ECO:0007669"/>
    <property type="project" value="UniProtKB-SubCell"/>
</dbReference>
<sequence>MLLRGLSLLVALAAYCSAATPDACVAQRCVLENGTKCDRATEECPPCMKVSKSNITLCVDNSFWGKCIGTGADMCPKWVVPTTTQVPTTTTSKPNATTSHTPTTTIVTGTTAAPTTSPAPSSSSTSESGTNWGIYAGIGGGALVLLAGGVVFVMRRRRSEDDDDDDEPSVESNVPAASAKAVPLPPSETKAASPKPKTASSARPGNETLHRVLNNATQNELIDSDSESEEAAELARRQANKSVEF</sequence>